<keyword evidence="2" id="KW-0808">Transferase</keyword>
<dbReference type="AlphaFoldDB" id="A0AB74E585"/>
<dbReference type="Proteomes" id="UP000293434">
    <property type="component" value="Unassembled WGS sequence"/>
</dbReference>
<protein>
    <submittedName>
        <fullName evidence="2">Class I SAM-dependent methyltransferase</fullName>
    </submittedName>
</protein>
<dbReference type="EMBL" id="RQTC01000485">
    <property type="protein sequence ID" value="RZH89864.1"/>
    <property type="molecule type" value="Genomic_DNA"/>
</dbReference>
<dbReference type="CDD" id="cd02440">
    <property type="entry name" value="AdoMet_MTases"/>
    <property type="match status" value="1"/>
</dbReference>
<evidence type="ECO:0000313" key="2">
    <source>
        <dbReference type="EMBL" id="RZH89864.1"/>
    </source>
</evidence>
<gene>
    <name evidence="2" type="ORF">EIG94_15770</name>
</gene>
<dbReference type="InterPro" id="IPR041698">
    <property type="entry name" value="Methyltransf_25"/>
</dbReference>
<reference evidence="2 3" key="1">
    <citation type="submission" date="2018-11" db="EMBL/GenBank/DDBJ databases">
        <title>Genomic profiling of Staphylococcus species from a Poultry farm system in KwaZulu-Natal, South Africa.</title>
        <authorList>
            <person name="Amoako D.G."/>
            <person name="Somboro A.M."/>
            <person name="Abia A.L.K."/>
            <person name="Bester L.A."/>
            <person name="Essack S.Y."/>
        </authorList>
    </citation>
    <scope>NUCLEOTIDE SEQUENCE [LARGE SCALE GENOMIC DNA]</scope>
    <source>
        <strain evidence="2 3">SA9</strain>
    </source>
</reference>
<dbReference type="Pfam" id="PF13649">
    <property type="entry name" value="Methyltransf_25"/>
    <property type="match status" value="1"/>
</dbReference>
<organism evidence="2 3">
    <name type="scientific">Staphylococcus aureus</name>
    <dbReference type="NCBI Taxonomy" id="1280"/>
    <lineage>
        <taxon>Bacteria</taxon>
        <taxon>Bacillati</taxon>
        <taxon>Bacillota</taxon>
        <taxon>Bacilli</taxon>
        <taxon>Bacillales</taxon>
        <taxon>Staphylococcaceae</taxon>
        <taxon>Staphylococcus</taxon>
    </lineage>
</organism>
<evidence type="ECO:0000259" key="1">
    <source>
        <dbReference type="Pfam" id="PF13649"/>
    </source>
</evidence>
<dbReference type="GO" id="GO:0032259">
    <property type="term" value="P:methylation"/>
    <property type="evidence" value="ECO:0007669"/>
    <property type="project" value="UniProtKB-KW"/>
</dbReference>
<dbReference type="GO" id="GO:0008168">
    <property type="term" value="F:methyltransferase activity"/>
    <property type="evidence" value="ECO:0007669"/>
    <property type="project" value="UniProtKB-KW"/>
</dbReference>
<dbReference type="Gene3D" id="3.40.50.150">
    <property type="entry name" value="Vaccinia Virus protein VP39"/>
    <property type="match status" value="1"/>
</dbReference>
<comment type="caution">
    <text evidence="2">The sequence shown here is derived from an EMBL/GenBank/DDBJ whole genome shotgun (WGS) entry which is preliminary data.</text>
</comment>
<dbReference type="InterPro" id="IPR029063">
    <property type="entry name" value="SAM-dependent_MTases_sf"/>
</dbReference>
<dbReference type="SUPFAM" id="SSF53335">
    <property type="entry name" value="S-adenosyl-L-methionine-dependent methyltransferases"/>
    <property type="match status" value="1"/>
</dbReference>
<feature type="non-terminal residue" evidence="2">
    <location>
        <position position="116"/>
    </location>
</feature>
<evidence type="ECO:0000313" key="3">
    <source>
        <dbReference type="Proteomes" id="UP000293434"/>
    </source>
</evidence>
<proteinExistence type="predicted"/>
<sequence>MRLPGMLRPTAERHFHSIFYLRHNARRQEHLATLGLDLGNKGVLEVGAGIGDHTQFFLDRGCKVLCTEPRGENLDVIRQRFGSNPNVTVDHLDLDGDLPAEAHQYDVVYCYGVLYH</sequence>
<accession>A0AB74E585</accession>
<name>A0AB74E585_STAAU</name>
<feature type="domain" description="Methyltransferase" evidence="1">
    <location>
        <begin position="43"/>
        <end position="116"/>
    </location>
</feature>
<keyword evidence="2" id="KW-0489">Methyltransferase</keyword>